<evidence type="ECO:0000313" key="1">
    <source>
        <dbReference type="EMBL" id="KAG9696437.1"/>
    </source>
</evidence>
<feature type="non-terminal residue" evidence="1">
    <location>
        <position position="111"/>
    </location>
</feature>
<dbReference type="AlphaFoldDB" id="A0A9P8JCN9"/>
<organism evidence="1 2">
    <name type="scientific">Aureobasidium melanogenum</name>
    <name type="common">Aureobasidium pullulans var. melanogenum</name>
    <dbReference type="NCBI Taxonomy" id="46634"/>
    <lineage>
        <taxon>Eukaryota</taxon>
        <taxon>Fungi</taxon>
        <taxon>Dikarya</taxon>
        <taxon>Ascomycota</taxon>
        <taxon>Pezizomycotina</taxon>
        <taxon>Dothideomycetes</taxon>
        <taxon>Dothideomycetidae</taxon>
        <taxon>Dothideales</taxon>
        <taxon>Saccotheciaceae</taxon>
        <taxon>Aureobasidium</taxon>
    </lineage>
</organism>
<sequence>MATPRLTDLEAALDSFKAHENSSLAIVVRGGVEDIVQFDPEIDYFYRNNITHLGKFTCDYETGYLYNINKATFARGNREVSVDYRHNFTPTGDADRDVVDYDQFSWQWFET</sequence>
<reference evidence="1" key="1">
    <citation type="journal article" date="2021" name="J Fungi (Basel)">
        <title>Virulence traits and population genomics of the black yeast Aureobasidium melanogenum.</title>
        <authorList>
            <person name="Cernosa A."/>
            <person name="Sun X."/>
            <person name="Gostincar C."/>
            <person name="Fang C."/>
            <person name="Gunde-Cimerman N."/>
            <person name="Song Z."/>
        </authorList>
    </citation>
    <scope>NUCLEOTIDE SEQUENCE</scope>
    <source>
        <strain evidence="1">EXF-9911</strain>
    </source>
</reference>
<dbReference type="EMBL" id="JAHFXF010000102">
    <property type="protein sequence ID" value="KAG9696437.1"/>
    <property type="molecule type" value="Genomic_DNA"/>
</dbReference>
<name>A0A9P8JCN9_AURME</name>
<dbReference type="Proteomes" id="UP000779574">
    <property type="component" value="Unassembled WGS sequence"/>
</dbReference>
<comment type="caution">
    <text evidence="1">The sequence shown here is derived from an EMBL/GenBank/DDBJ whole genome shotgun (WGS) entry which is preliminary data.</text>
</comment>
<proteinExistence type="predicted"/>
<protein>
    <submittedName>
        <fullName evidence="1">Uncharacterized protein</fullName>
    </submittedName>
</protein>
<reference evidence="1" key="2">
    <citation type="submission" date="2021-08" db="EMBL/GenBank/DDBJ databases">
        <authorList>
            <person name="Gostincar C."/>
            <person name="Sun X."/>
            <person name="Song Z."/>
            <person name="Gunde-Cimerman N."/>
        </authorList>
    </citation>
    <scope>NUCLEOTIDE SEQUENCE</scope>
    <source>
        <strain evidence="1">EXF-9911</strain>
    </source>
</reference>
<accession>A0A9P8JCN9</accession>
<dbReference type="OrthoDB" id="3908028at2759"/>
<gene>
    <name evidence="1" type="ORF">KCU76_g3737</name>
</gene>
<evidence type="ECO:0000313" key="2">
    <source>
        <dbReference type="Proteomes" id="UP000779574"/>
    </source>
</evidence>